<dbReference type="KEGG" id="clia:C3E79_09945"/>
<dbReference type="CDD" id="cd09756">
    <property type="entry name" value="Cas5_I-E"/>
    <property type="match status" value="1"/>
</dbReference>
<dbReference type="GO" id="GO:0051607">
    <property type="term" value="P:defense response to virus"/>
    <property type="evidence" value="ECO:0007669"/>
    <property type="project" value="InterPro"/>
</dbReference>
<evidence type="ECO:0000313" key="2">
    <source>
        <dbReference type="Proteomes" id="UP000244754"/>
    </source>
</evidence>
<dbReference type="NCBIfam" id="TIGR01868">
    <property type="entry name" value="casD_Cas5e"/>
    <property type="match status" value="2"/>
</dbReference>
<accession>A0A2S0WGA4</accession>
<dbReference type="Pfam" id="PF09704">
    <property type="entry name" value="Cas_Cas5d"/>
    <property type="match status" value="1"/>
</dbReference>
<sequence length="231" mass="25764">MTSSLLLLLKGPLQSWGDESRYRTRATAATPTKSGIVGLLAAGQGRRRTDPIEDLAELTLAVRVDQSGSLLRDYQTAYTGKKTMLSTRYYLSDAAFVAAVESPRREVLEGLAEALRAPAYPLFLGRRSCPAPPNLVMGVRDLPAEEALLRHREWHATRTHKKERERHVKLPIYRDAAPGEAGSVPRQDVPLSFDQRHRKYGWRNVILSSFAEFDNELGRGDDDFFSAVVSA</sequence>
<protein>
    <submittedName>
        <fullName evidence="1">Type I-E CRISPR-associated protein Cas5/CasD</fullName>
    </submittedName>
</protein>
<reference evidence="2" key="1">
    <citation type="submission" date="2018-01" db="EMBL/GenBank/DDBJ databases">
        <authorList>
            <person name="Li J."/>
        </authorList>
    </citation>
    <scope>NUCLEOTIDE SEQUENCE [LARGE SCALE GENOMIC DNA]</scope>
    <source>
        <strain evidence="2">2184</strain>
    </source>
</reference>
<keyword evidence="2" id="KW-1185">Reference proteome</keyword>
<organism evidence="1 2">
    <name type="scientific">Corynebacterium liangguodongii</name>
    <dbReference type="NCBI Taxonomy" id="2079535"/>
    <lineage>
        <taxon>Bacteria</taxon>
        <taxon>Bacillati</taxon>
        <taxon>Actinomycetota</taxon>
        <taxon>Actinomycetes</taxon>
        <taxon>Mycobacteriales</taxon>
        <taxon>Corynebacteriaceae</taxon>
        <taxon>Corynebacterium</taxon>
    </lineage>
</organism>
<proteinExistence type="predicted"/>
<dbReference type="RefSeq" id="WP_108404762.1">
    <property type="nucleotide sequence ID" value="NZ_CP026948.1"/>
</dbReference>
<dbReference type="InterPro" id="IPR021124">
    <property type="entry name" value="CRISPR-assoc_prot_Cas5"/>
</dbReference>
<dbReference type="NCBIfam" id="TIGR02593">
    <property type="entry name" value="CRISPR_cas5"/>
    <property type="match status" value="1"/>
</dbReference>
<dbReference type="InterPro" id="IPR013422">
    <property type="entry name" value="CRISPR-assoc_prot_Cas5_N"/>
</dbReference>
<dbReference type="InterPro" id="IPR010147">
    <property type="entry name" value="CRISPR-assoc_prot_CasD"/>
</dbReference>
<dbReference type="GO" id="GO:0043571">
    <property type="term" value="P:maintenance of CRISPR repeat elements"/>
    <property type="evidence" value="ECO:0007669"/>
    <property type="project" value="InterPro"/>
</dbReference>
<dbReference type="EMBL" id="CP026948">
    <property type="protein sequence ID" value="AWB84754.1"/>
    <property type="molecule type" value="Genomic_DNA"/>
</dbReference>
<dbReference type="OrthoDB" id="3189549at2"/>
<dbReference type="Proteomes" id="UP000244754">
    <property type="component" value="Chromosome"/>
</dbReference>
<dbReference type="Gene3D" id="3.30.70.2660">
    <property type="match status" value="1"/>
</dbReference>
<name>A0A2S0WGA4_9CORY</name>
<evidence type="ECO:0000313" key="1">
    <source>
        <dbReference type="EMBL" id="AWB84754.1"/>
    </source>
</evidence>
<dbReference type="GO" id="GO:0003723">
    <property type="term" value="F:RNA binding"/>
    <property type="evidence" value="ECO:0007669"/>
    <property type="project" value="InterPro"/>
</dbReference>
<gene>
    <name evidence="1" type="ORF">C3E79_09945</name>
</gene>
<dbReference type="AlphaFoldDB" id="A0A2S0WGA4"/>